<name>A0ABQ0INS3_9ACTN</name>
<keyword evidence="3" id="KW-1185">Reference proteome</keyword>
<sequence>MRDCTQDSAYPRYAASSDISVSADASSDETRWAELFRILLDPGTTAYALAPTDRANAPVKVNSGDAVGLMTEAERAGAGQAVWAVVAPLRADLLVLDIDECADEVWPTIRDAAADVGAGIVHCATSGRPNCLHAALTVPTPHAYARLEEVFADLRERHAPYLPAGAAIDVRGRKPIRLPGSASLKGHGHCTVVDEYTLAPITAIEAVKRAVDAAADDIPQPATPGGTAEATSVLLPSDDHSESHGLQWESPRAWRARQRMSPDEWRKLNSTNPADRSMAATEAAWLLWRHGVRSFAAARWWYERLPAFAKFRDRDVDAHRKAGRRGPIRWEACQQHWQSIVRRARAHRPAIPAPDQAVIDAALEEISWWPEADLAAAAAVIVHQRYRDGHGITARPVARRDLSTWLHLSDGTAARTLQELVRRGLLVLVERWPGGNPRHANLYDLSVPSRIYRGKVAHDVTSPRVRPTLTHPLWAQLGHTCRRVWAALHTLPSPTTSRIATLLGLPTGDQTYGVLRSLHHLGELGLVQRTGRGRGTRWVLGATTPDDAAATCGALDRARQISARVVAERRCWHAESRSEQDRSRRGLEVLRRRLTHADALPGMVHAFPARTESSSQRRSGSRYRRTVRDGPG</sequence>
<organism evidence="2 3">
    <name type="scientific">Gordonia paraffinivorans NBRC 108238</name>
    <dbReference type="NCBI Taxonomy" id="1223543"/>
    <lineage>
        <taxon>Bacteria</taxon>
        <taxon>Bacillati</taxon>
        <taxon>Actinomycetota</taxon>
        <taxon>Actinomycetes</taxon>
        <taxon>Mycobacteriales</taxon>
        <taxon>Gordoniaceae</taxon>
        <taxon>Gordonia</taxon>
    </lineage>
</organism>
<evidence type="ECO:0008006" key="4">
    <source>
        <dbReference type="Google" id="ProtNLM"/>
    </source>
</evidence>
<gene>
    <name evidence="2" type="ORF">GP2_031_00105</name>
</gene>
<accession>A0ABQ0INS3</accession>
<evidence type="ECO:0000256" key="1">
    <source>
        <dbReference type="SAM" id="MobiDB-lite"/>
    </source>
</evidence>
<comment type="caution">
    <text evidence="2">The sequence shown here is derived from an EMBL/GenBank/DDBJ whole genome shotgun (WGS) entry which is preliminary data.</text>
</comment>
<dbReference type="Proteomes" id="UP000035021">
    <property type="component" value="Unassembled WGS sequence"/>
</dbReference>
<proteinExistence type="predicted"/>
<evidence type="ECO:0000313" key="3">
    <source>
        <dbReference type="Proteomes" id="UP000035021"/>
    </source>
</evidence>
<feature type="region of interest" description="Disordered" evidence="1">
    <location>
        <begin position="608"/>
        <end position="632"/>
    </location>
</feature>
<reference evidence="2 3" key="1">
    <citation type="submission" date="2013-02" db="EMBL/GenBank/DDBJ databases">
        <title>Whole genome shotgun sequence of Gordonia paraffinivorans NBRC 108238.</title>
        <authorList>
            <person name="Isaki-Nakamura S."/>
            <person name="Hosoyama A."/>
            <person name="Tsuchikane K."/>
            <person name="Ando Y."/>
            <person name="Baba S."/>
            <person name="Ohji S."/>
            <person name="Hamada M."/>
            <person name="Tamura T."/>
            <person name="Yamazoe A."/>
            <person name="Yamazaki S."/>
            <person name="Fujita N."/>
        </authorList>
    </citation>
    <scope>NUCLEOTIDE SEQUENCE [LARGE SCALE GENOMIC DNA]</scope>
    <source>
        <strain evidence="2 3">NBRC 108238</strain>
    </source>
</reference>
<dbReference type="EMBL" id="BAOQ01000031">
    <property type="protein sequence ID" value="GAC85200.1"/>
    <property type="molecule type" value="Genomic_DNA"/>
</dbReference>
<evidence type="ECO:0000313" key="2">
    <source>
        <dbReference type="EMBL" id="GAC85200.1"/>
    </source>
</evidence>
<protein>
    <recommendedName>
        <fullName evidence="4">Primase C-terminal 1 domain-containing protein</fullName>
    </recommendedName>
</protein>